<reference evidence="2 3" key="1">
    <citation type="submission" date="2014-03" db="EMBL/GenBank/DDBJ databases">
        <title>The Genome Sequence of Plasmodium fragile nilgiri.</title>
        <authorList>
            <consortium name="The Broad Institute Genomics Platform"/>
            <consortium name="The Broad Institute Genome Sequencing Center for Infectious Disease"/>
            <person name="Neafsey D."/>
            <person name="Duraisingh M."/>
            <person name="Young S.K."/>
            <person name="Zeng Q."/>
            <person name="Gargeya S."/>
            <person name="Abouelleil A."/>
            <person name="Alvarado L."/>
            <person name="Chapman S.B."/>
            <person name="Gainer-Dewar J."/>
            <person name="Goldberg J."/>
            <person name="Griggs A."/>
            <person name="Gujja S."/>
            <person name="Hansen M."/>
            <person name="Howarth C."/>
            <person name="Imamovic A."/>
            <person name="Larimer J."/>
            <person name="Pearson M."/>
            <person name="Poon T.W."/>
            <person name="Priest M."/>
            <person name="Roberts A."/>
            <person name="Saif S."/>
            <person name="Shea T."/>
            <person name="Sykes S."/>
            <person name="Wortman J."/>
            <person name="Nusbaum C."/>
            <person name="Birren B."/>
        </authorList>
    </citation>
    <scope>NUCLEOTIDE SEQUENCE [LARGE SCALE GENOMIC DNA]</scope>
    <source>
        <strain evidence="3">nilgiri</strain>
    </source>
</reference>
<protein>
    <recommendedName>
        <fullName evidence="1">Schizont-infected cell agglutination extracellular alpha domain-containing protein</fullName>
    </recommendedName>
</protein>
<dbReference type="OrthoDB" id="389533at2759"/>
<accession>A0A0D9QCF6</accession>
<feature type="domain" description="Schizont-infected cell agglutination extracellular alpha" evidence="1">
    <location>
        <begin position="25"/>
        <end position="185"/>
    </location>
</feature>
<evidence type="ECO:0000313" key="3">
    <source>
        <dbReference type="Proteomes" id="UP000054561"/>
    </source>
</evidence>
<evidence type="ECO:0000313" key="2">
    <source>
        <dbReference type="EMBL" id="KJP84683.1"/>
    </source>
</evidence>
<feature type="non-terminal residue" evidence="2">
    <location>
        <position position="223"/>
    </location>
</feature>
<sequence>MGSVDFAVKVLVSYINARGIGGEWGQQDFYDKFWADMKTVYDEFVQHMENTDQDATYGQLCATAAQLENPDAMLQSDRVVCEFMLGALLFKHGLDVSGARRSEKGPEDHGQQVHGYMTCIIVNVFIQHILGDACLKTEGAQYAEQAIHGLLQPNSGLEQHASCDGVNLATTRVAGGHLRNKIGDWIKKEKSTWGDTAAAGILSSRCQNWSEGGQTPRGTAQKD</sequence>
<dbReference type="AlphaFoldDB" id="A0A0D9QCF6"/>
<dbReference type="Proteomes" id="UP000054561">
    <property type="component" value="Unassembled WGS sequence"/>
</dbReference>
<dbReference type="GeneID" id="24270999"/>
<evidence type="ECO:0000259" key="1">
    <source>
        <dbReference type="Pfam" id="PF12887"/>
    </source>
</evidence>
<keyword evidence="3" id="KW-1185">Reference proteome</keyword>
<dbReference type="EMBL" id="KQ030465">
    <property type="protein sequence ID" value="KJP84683.1"/>
    <property type="molecule type" value="Genomic_DNA"/>
</dbReference>
<dbReference type="Pfam" id="PF12887">
    <property type="entry name" value="SICA_alpha"/>
    <property type="match status" value="1"/>
</dbReference>
<organism evidence="2 3">
    <name type="scientific">Plasmodium fragile</name>
    <dbReference type="NCBI Taxonomy" id="5857"/>
    <lineage>
        <taxon>Eukaryota</taxon>
        <taxon>Sar</taxon>
        <taxon>Alveolata</taxon>
        <taxon>Apicomplexa</taxon>
        <taxon>Aconoidasida</taxon>
        <taxon>Haemosporida</taxon>
        <taxon>Plasmodiidae</taxon>
        <taxon>Plasmodium</taxon>
        <taxon>Plasmodium (Plasmodium)</taxon>
    </lineage>
</organism>
<name>A0A0D9QCF6_PLAFR</name>
<gene>
    <name evidence="2" type="ORF">AK88_05685</name>
</gene>
<dbReference type="RefSeq" id="XP_012338710.1">
    <property type="nucleotide sequence ID" value="XM_012483287.1"/>
</dbReference>
<dbReference type="VEuPathDB" id="PlasmoDB:AK88_05685"/>
<proteinExistence type="predicted"/>
<dbReference type="InterPro" id="IPR024290">
    <property type="entry name" value="SICA_extracell_a"/>
</dbReference>